<dbReference type="Gene3D" id="3.55.50.30">
    <property type="match status" value="1"/>
</dbReference>
<dbReference type="Proteomes" id="UP000420635">
    <property type="component" value="Unassembled WGS sequence"/>
</dbReference>
<dbReference type="Gene3D" id="2.60.120.1440">
    <property type="match status" value="1"/>
</dbReference>
<name>A0A646HML1_9BACT</name>
<dbReference type="PANTHER" id="PTHR30273:SF2">
    <property type="entry name" value="PROTEIN FECR"/>
    <property type="match status" value="1"/>
</dbReference>
<protein>
    <submittedName>
        <fullName evidence="3">DUF4974 domain-containing protein</fullName>
    </submittedName>
</protein>
<dbReference type="EMBL" id="VZBQ01000117">
    <property type="protein sequence ID" value="MQN90138.1"/>
    <property type="molecule type" value="Genomic_DNA"/>
</dbReference>
<dbReference type="PANTHER" id="PTHR30273">
    <property type="entry name" value="PERIPLASMIC SIGNAL SENSOR AND SIGMA FACTOR ACTIVATOR FECR-RELATED"/>
    <property type="match status" value="1"/>
</dbReference>
<sequence>MMKINKNEQDFVLKYFQPGKLDTRKALQKVKARVGIADEEVSHAATVSLRMRRIRWIAVAASILVLFTIGAYTLLQPKTVTLSAESEVMAYHLPDGTKVSLMPHSTLSYQEDDCRKVEMKGCIYYQVKHDEQHPFDVMGEHGHVRVLGTQFMVDERTDAPEVMVTSGKVLFTARNSEEGVFLIKGKRARLLKGVAQPKLLADYDINDVAWATHRLHFDNTPLSEVLEELSKLSGTRYTASDESKRLTGDFDTNSIPQVIQVIEETLGVQIR</sequence>
<evidence type="ECO:0000313" key="3">
    <source>
        <dbReference type="EMBL" id="MQN90138.1"/>
    </source>
</evidence>
<dbReference type="RefSeq" id="WP_153114372.1">
    <property type="nucleotide sequence ID" value="NZ_VZAS01000203.1"/>
</dbReference>
<comment type="caution">
    <text evidence="3">The sequence shown here is derived from an EMBL/GenBank/DDBJ whole genome shotgun (WGS) entry which is preliminary data.</text>
</comment>
<evidence type="ECO:0000259" key="1">
    <source>
        <dbReference type="Pfam" id="PF04773"/>
    </source>
</evidence>
<gene>
    <name evidence="3" type="ORF">F7D59_09835</name>
</gene>
<dbReference type="InterPro" id="IPR012373">
    <property type="entry name" value="Ferrdict_sens_TM"/>
</dbReference>
<feature type="domain" description="Protein FecR C-terminal" evidence="2">
    <location>
        <begin position="214"/>
        <end position="270"/>
    </location>
</feature>
<proteinExistence type="predicted"/>
<dbReference type="InterPro" id="IPR006860">
    <property type="entry name" value="FecR"/>
</dbReference>
<organism evidence="3 4">
    <name type="scientific">Segatella copri</name>
    <dbReference type="NCBI Taxonomy" id="165179"/>
    <lineage>
        <taxon>Bacteria</taxon>
        <taxon>Pseudomonadati</taxon>
        <taxon>Bacteroidota</taxon>
        <taxon>Bacteroidia</taxon>
        <taxon>Bacteroidales</taxon>
        <taxon>Prevotellaceae</taxon>
        <taxon>Segatella</taxon>
    </lineage>
</organism>
<dbReference type="Pfam" id="PF16344">
    <property type="entry name" value="FecR_C"/>
    <property type="match status" value="1"/>
</dbReference>
<evidence type="ECO:0000259" key="2">
    <source>
        <dbReference type="Pfam" id="PF16344"/>
    </source>
</evidence>
<reference evidence="4" key="1">
    <citation type="submission" date="2019-09" db="EMBL/GenBank/DDBJ databases">
        <title>Distinct polysaccharide growth profiles of human intestinal Prevotella copri isolates.</title>
        <authorList>
            <person name="Fehlner-Peach H."/>
            <person name="Magnabosco C."/>
            <person name="Raghavan V."/>
            <person name="Scher J.U."/>
            <person name="Tett A."/>
            <person name="Cox L.M."/>
            <person name="Gottsegen C."/>
            <person name="Watters A."/>
            <person name="Wiltshire- Gordon J.D."/>
            <person name="Segata N."/>
            <person name="Bonneau R."/>
            <person name="Littman D.R."/>
        </authorList>
    </citation>
    <scope>NUCLEOTIDE SEQUENCE [LARGE SCALE GENOMIC DNA]</scope>
    <source>
        <strain evidence="4">iP54</strain>
    </source>
</reference>
<dbReference type="PIRSF" id="PIRSF018266">
    <property type="entry name" value="FecR"/>
    <property type="match status" value="1"/>
</dbReference>
<dbReference type="GO" id="GO:0016989">
    <property type="term" value="F:sigma factor antagonist activity"/>
    <property type="evidence" value="ECO:0007669"/>
    <property type="project" value="TreeGrafter"/>
</dbReference>
<feature type="domain" description="FecR protein" evidence="1">
    <location>
        <begin position="85"/>
        <end position="169"/>
    </location>
</feature>
<accession>A0A646HML1</accession>
<evidence type="ECO:0000313" key="4">
    <source>
        <dbReference type="Proteomes" id="UP000420635"/>
    </source>
</evidence>
<dbReference type="Pfam" id="PF04773">
    <property type="entry name" value="FecR"/>
    <property type="match status" value="1"/>
</dbReference>
<dbReference type="InterPro" id="IPR032508">
    <property type="entry name" value="FecR_C"/>
</dbReference>
<dbReference type="AlphaFoldDB" id="A0A646HML1"/>